<accession>A0A7S1K2D2</accession>
<gene>
    <name evidence="1" type="ORF">VBRA1451_LOCUS16451</name>
</gene>
<organism evidence="1">
    <name type="scientific">Vitrella brassicaformis</name>
    <dbReference type="NCBI Taxonomy" id="1169539"/>
    <lineage>
        <taxon>Eukaryota</taxon>
        <taxon>Sar</taxon>
        <taxon>Alveolata</taxon>
        <taxon>Colpodellida</taxon>
        <taxon>Vitrellaceae</taxon>
        <taxon>Vitrella</taxon>
    </lineage>
</organism>
<reference evidence="1" key="1">
    <citation type="submission" date="2021-01" db="EMBL/GenBank/DDBJ databases">
        <authorList>
            <person name="Corre E."/>
            <person name="Pelletier E."/>
            <person name="Niang G."/>
            <person name="Scheremetjew M."/>
            <person name="Finn R."/>
            <person name="Kale V."/>
            <person name="Holt S."/>
            <person name="Cochrane G."/>
            <person name="Meng A."/>
            <person name="Brown T."/>
            <person name="Cohen L."/>
        </authorList>
    </citation>
    <scope>NUCLEOTIDE SEQUENCE</scope>
    <source>
        <strain evidence="1">CCMP3346</strain>
    </source>
</reference>
<protein>
    <submittedName>
        <fullName evidence="1">Uncharacterized protein</fullName>
    </submittedName>
</protein>
<evidence type="ECO:0000313" key="1">
    <source>
        <dbReference type="EMBL" id="CAD9061381.1"/>
    </source>
</evidence>
<name>A0A7S1K2D2_9ALVE</name>
<sequence>MWRDPCVRRGACASVSACLAVLLSCAFSTYPTCLSLVDISLPACLQSVHKYLVGLAKYLSNVPLSLRVSPIHPSIHSSIHPPATHQPRVIHSHSTDASCLSVYGRHTLQYISTPTPTRSTGQHRT</sequence>
<proteinExistence type="predicted"/>
<dbReference type="PROSITE" id="PS51257">
    <property type="entry name" value="PROKAR_LIPOPROTEIN"/>
    <property type="match status" value="1"/>
</dbReference>
<dbReference type="AlphaFoldDB" id="A0A7S1K2D2"/>
<dbReference type="EMBL" id="HBGB01028202">
    <property type="protein sequence ID" value="CAD9061381.1"/>
    <property type="molecule type" value="Transcribed_RNA"/>
</dbReference>